<organism evidence="2 3">
    <name type="scientific">Solanum verrucosum</name>
    <dbReference type="NCBI Taxonomy" id="315347"/>
    <lineage>
        <taxon>Eukaryota</taxon>
        <taxon>Viridiplantae</taxon>
        <taxon>Streptophyta</taxon>
        <taxon>Embryophyta</taxon>
        <taxon>Tracheophyta</taxon>
        <taxon>Spermatophyta</taxon>
        <taxon>Magnoliopsida</taxon>
        <taxon>eudicotyledons</taxon>
        <taxon>Gunneridae</taxon>
        <taxon>Pentapetalae</taxon>
        <taxon>asterids</taxon>
        <taxon>lamiids</taxon>
        <taxon>Solanales</taxon>
        <taxon>Solanaceae</taxon>
        <taxon>Solanoideae</taxon>
        <taxon>Solaneae</taxon>
        <taxon>Solanum</taxon>
    </lineage>
</organism>
<evidence type="ECO:0000313" key="3">
    <source>
        <dbReference type="Proteomes" id="UP001234989"/>
    </source>
</evidence>
<dbReference type="EMBL" id="CP133614">
    <property type="protein sequence ID" value="WMV20882.1"/>
    <property type="molecule type" value="Genomic_DNA"/>
</dbReference>
<gene>
    <name evidence="2" type="ORF">MTR67_014267</name>
</gene>
<name>A0AAF0QDI3_SOLVR</name>
<feature type="region of interest" description="Disordered" evidence="1">
    <location>
        <begin position="99"/>
        <end position="135"/>
    </location>
</feature>
<evidence type="ECO:0000256" key="1">
    <source>
        <dbReference type="SAM" id="MobiDB-lite"/>
    </source>
</evidence>
<dbReference type="Proteomes" id="UP001234989">
    <property type="component" value="Chromosome 3"/>
</dbReference>
<evidence type="ECO:0000313" key="2">
    <source>
        <dbReference type="EMBL" id="WMV20882.1"/>
    </source>
</evidence>
<sequence>MGLACRSPGYAPVPPSYSPVGSSANVLSDGERALNEQLSHNQLANMPFAQYLQSGFFPFQYPGAYNLGIPKAQLEAHKILLQQQIEVLQTQLKLLEHPNTQKKADDLGISDSKGKSILSESSRGQTEGARNMKLA</sequence>
<dbReference type="AlphaFoldDB" id="A0AAF0QDI3"/>
<proteinExistence type="predicted"/>
<accession>A0AAF0QDI3</accession>
<protein>
    <submittedName>
        <fullName evidence="2">Uncharacterized protein</fullName>
    </submittedName>
</protein>
<keyword evidence="3" id="KW-1185">Reference proteome</keyword>
<reference evidence="2" key="1">
    <citation type="submission" date="2023-08" db="EMBL/GenBank/DDBJ databases">
        <title>A de novo genome assembly of Solanum verrucosum Schlechtendal, a Mexican diploid species geographically isolated from the other diploid A-genome species in potato relatives.</title>
        <authorList>
            <person name="Hosaka K."/>
        </authorList>
    </citation>
    <scope>NUCLEOTIDE SEQUENCE</scope>
    <source>
        <tissue evidence="2">Young leaves</tissue>
    </source>
</reference>